<evidence type="ECO:0000256" key="3">
    <source>
        <dbReference type="SAM" id="MobiDB-lite"/>
    </source>
</evidence>
<feature type="region of interest" description="Disordered" evidence="3">
    <location>
        <begin position="336"/>
        <end position="375"/>
    </location>
</feature>
<dbReference type="PANTHER" id="PTHR32347">
    <property type="entry name" value="EFFLUX SYSTEM COMPONENT YKNX-RELATED"/>
    <property type="match status" value="1"/>
</dbReference>
<keyword evidence="2" id="KW-0175">Coiled coil</keyword>
<dbReference type="Pfam" id="PF25954">
    <property type="entry name" value="Beta-barrel_RND_2"/>
    <property type="match status" value="1"/>
</dbReference>
<feature type="compositionally biased region" description="Gly residues" evidence="3">
    <location>
        <begin position="348"/>
        <end position="371"/>
    </location>
</feature>
<dbReference type="GO" id="GO:1990961">
    <property type="term" value="P:xenobiotic detoxification by transmembrane export across the plasma membrane"/>
    <property type="evidence" value="ECO:0007669"/>
    <property type="project" value="InterPro"/>
</dbReference>
<feature type="domain" description="CusB-like beta-barrel" evidence="5">
    <location>
        <begin position="241"/>
        <end position="314"/>
    </location>
</feature>
<organism evidence="6 7">
    <name type="scientific">Maricaulis maris</name>
    <dbReference type="NCBI Taxonomy" id="74318"/>
    <lineage>
        <taxon>Bacteria</taxon>
        <taxon>Pseudomonadati</taxon>
        <taxon>Pseudomonadota</taxon>
        <taxon>Alphaproteobacteria</taxon>
        <taxon>Maricaulales</taxon>
        <taxon>Maricaulaceae</taxon>
        <taxon>Maricaulis</taxon>
    </lineage>
</organism>
<dbReference type="SUPFAM" id="SSF111369">
    <property type="entry name" value="HlyD-like secretion proteins"/>
    <property type="match status" value="2"/>
</dbReference>
<dbReference type="GO" id="GO:0019898">
    <property type="term" value="C:extrinsic component of membrane"/>
    <property type="evidence" value="ECO:0007669"/>
    <property type="project" value="InterPro"/>
</dbReference>
<feature type="domain" description="Multidrug resistance protein MdtA-like barrel-sandwich hybrid" evidence="4">
    <location>
        <begin position="62"/>
        <end position="227"/>
    </location>
</feature>
<evidence type="ECO:0000259" key="5">
    <source>
        <dbReference type="Pfam" id="PF25954"/>
    </source>
</evidence>
<name>A0A495DKZ8_9PROT</name>
<dbReference type="InterPro" id="IPR058625">
    <property type="entry name" value="MdtA-like_BSH"/>
</dbReference>
<dbReference type="PANTHER" id="PTHR32347:SF14">
    <property type="entry name" value="EFFLUX SYSTEM COMPONENT YKNX-RELATED"/>
    <property type="match status" value="1"/>
</dbReference>
<dbReference type="EMBL" id="RBIM01000001">
    <property type="protein sequence ID" value="RKR03613.1"/>
    <property type="molecule type" value="Genomic_DNA"/>
</dbReference>
<accession>A0A495DKZ8</accession>
<evidence type="ECO:0000313" key="7">
    <source>
        <dbReference type="Proteomes" id="UP000273675"/>
    </source>
</evidence>
<protein>
    <submittedName>
        <fullName evidence="6">HlyD family secretion protein</fullName>
    </submittedName>
</protein>
<dbReference type="Gene3D" id="2.40.30.170">
    <property type="match status" value="1"/>
</dbReference>
<evidence type="ECO:0000256" key="2">
    <source>
        <dbReference type="ARBA" id="ARBA00023054"/>
    </source>
</evidence>
<dbReference type="Gene3D" id="2.40.420.20">
    <property type="match status" value="1"/>
</dbReference>
<dbReference type="Gene3D" id="2.40.50.100">
    <property type="match status" value="1"/>
</dbReference>
<comment type="subcellular location">
    <subcellularLocation>
        <location evidence="1">Cell envelope</location>
    </subcellularLocation>
</comment>
<evidence type="ECO:0000256" key="1">
    <source>
        <dbReference type="ARBA" id="ARBA00004196"/>
    </source>
</evidence>
<reference evidence="6 7" key="1">
    <citation type="submission" date="2018-10" db="EMBL/GenBank/DDBJ databases">
        <title>Genomic Encyclopedia of Type Strains, Phase IV (KMG-IV): sequencing the most valuable type-strain genomes for metagenomic binning, comparative biology and taxonomic classification.</title>
        <authorList>
            <person name="Goeker M."/>
        </authorList>
    </citation>
    <scope>NUCLEOTIDE SEQUENCE [LARGE SCALE GENOMIC DNA]</scope>
    <source>
        <strain evidence="6 7">DSM 4734</strain>
    </source>
</reference>
<dbReference type="InterPro" id="IPR058792">
    <property type="entry name" value="Beta-barrel_RND_2"/>
</dbReference>
<dbReference type="OrthoDB" id="9791520at2"/>
<sequence>MMSMKRIWIGVIGLVVLAAAGWWWMSQGSQAAGEMVIETETVSEGEVRRIVSASGAVRALVTVEVGSQLSGQIEALYVDFNDTVEAGQVIAQLNPETYQTRIREAEANRATAAATLALQRANRLTAEANARSAQQEYDRIQALFDRGISAQAALENALTAHEAAQANLAVSDAQIRNAQAVLAQRDATLEGVQIDLERTTIRAPINGIVVDRAVDEGQTVAASLSAPTLFTIAQDLGQVQIDAQVDEADIGQIAEGQPVSFTVDAYPGLDLTGVVDQIRLAPQTLNNVVTYTVVISAANPGQRLLPGMTANMDIITGERTDVLTVPNSALRFRPSPALESRTRPVEAGGAGGGGRGGAGRGGPGGGRGGNPMGQMADQLELTPDQVERAGAIFRQVFGRMAAAAQAGEAPDREAAQAEIMRELQGVFTPEQMARYRDIQREARETRSVTVWVLEADGMLVERRIRVGINDTQQTEVVGGELEAGDAIITRAREVRE</sequence>
<comment type="caution">
    <text evidence="6">The sequence shown here is derived from an EMBL/GenBank/DDBJ whole genome shotgun (WGS) entry which is preliminary data.</text>
</comment>
<evidence type="ECO:0000259" key="4">
    <source>
        <dbReference type="Pfam" id="PF25917"/>
    </source>
</evidence>
<dbReference type="Pfam" id="PF25917">
    <property type="entry name" value="BSH_RND"/>
    <property type="match status" value="1"/>
</dbReference>
<dbReference type="AlphaFoldDB" id="A0A495DKZ8"/>
<dbReference type="InterPro" id="IPR050465">
    <property type="entry name" value="UPF0194_transport"/>
</dbReference>
<dbReference type="GO" id="GO:0030313">
    <property type="term" value="C:cell envelope"/>
    <property type="evidence" value="ECO:0007669"/>
    <property type="project" value="UniProtKB-SubCell"/>
</dbReference>
<dbReference type="GO" id="GO:1990195">
    <property type="term" value="C:macrolide transmembrane transporter complex"/>
    <property type="evidence" value="ECO:0007669"/>
    <property type="project" value="InterPro"/>
</dbReference>
<dbReference type="Proteomes" id="UP000273675">
    <property type="component" value="Unassembled WGS sequence"/>
</dbReference>
<dbReference type="InterPro" id="IPR030190">
    <property type="entry name" value="MacA_alpha-hairpin_sf"/>
</dbReference>
<dbReference type="Gene3D" id="6.10.140.1990">
    <property type="match status" value="1"/>
</dbReference>
<evidence type="ECO:0000313" key="6">
    <source>
        <dbReference type="EMBL" id="RKR03613.1"/>
    </source>
</evidence>
<gene>
    <name evidence="6" type="ORF">C7435_0050</name>
</gene>
<proteinExistence type="predicted"/>